<dbReference type="PROSITE" id="PS50011">
    <property type="entry name" value="PROTEIN_KINASE_DOM"/>
    <property type="match status" value="1"/>
</dbReference>
<evidence type="ECO:0000256" key="2">
    <source>
        <dbReference type="ARBA" id="ARBA00022679"/>
    </source>
</evidence>
<dbReference type="PROSITE" id="PS00108">
    <property type="entry name" value="PROTEIN_KINASE_ST"/>
    <property type="match status" value="1"/>
</dbReference>
<evidence type="ECO:0000256" key="4">
    <source>
        <dbReference type="ARBA" id="ARBA00022777"/>
    </source>
</evidence>
<feature type="region of interest" description="Disordered" evidence="6">
    <location>
        <begin position="66"/>
        <end position="92"/>
    </location>
</feature>
<name>A0A0V0R7J3_PSEPJ</name>
<dbReference type="InterPro" id="IPR011009">
    <property type="entry name" value="Kinase-like_dom_sf"/>
</dbReference>
<evidence type="ECO:0000259" key="7">
    <source>
        <dbReference type="PROSITE" id="PS50011"/>
    </source>
</evidence>
<keyword evidence="3" id="KW-0547">Nucleotide-binding</keyword>
<feature type="region of interest" description="Disordered" evidence="6">
    <location>
        <begin position="410"/>
        <end position="430"/>
    </location>
</feature>
<dbReference type="GO" id="GO:0005524">
    <property type="term" value="F:ATP binding"/>
    <property type="evidence" value="ECO:0007669"/>
    <property type="project" value="UniProtKB-KW"/>
</dbReference>
<dbReference type="InterPro" id="IPR008271">
    <property type="entry name" value="Ser/Thr_kinase_AS"/>
</dbReference>
<accession>A0A0V0R7J3</accession>
<feature type="region of interest" description="Disordered" evidence="6">
    <location>
        <begin position="1"/>
        <end position="24"/>
    </location>
</feature>
<dbReference type="PANTHER" id="PTHR24345">
    <property type="entry name" value="SERINE/THREONINE-PROTEIN KINASE PLK"/>
    <property type="match status" value="1"/>
</dbReference>
<feature type="domain" description="Protein kinase" evidence="7">
    <location>
        <begin position="42"/>
        <end position="327"/>
    </location>
</feature>
<organism evidence="8 9">
    <name type="scientific">Pseudocohnilembus persalinus</name>
    <name type="common">Ciliate</name>
    <dbReference type="NCBI Taxonomy" id="266149"/>
    <lineage>
        <taxon>Eukaryota</taxon>
        <taxon>Sar</taxon>
        <taxon>Alveolata</taxon>
        <taxon>Ciliophora</taxon>
        <taxon>Intramacronucleata</taxon>
        <taxon>Oligohymenophorea</taxon>
        <taxon>Scuticociliatia</taxon>
        <taxon>Philasterida</taxon>
        <taxon>Pseudocohnilembidae</taxon>
        <taxon>Pseudocohnilembus</taxon>
    </lineage>
</organism>
<evidence type="ECO:0000256" key="3">
    <source>
        <dbReference type="ARBA" id="ARBA00022741"/>
    </source>
</evidence>
<feature type="compositionally biased region" description="Polar residues" evidence="6">
    <location>
        <begin position="66"/>
        <end position="78"/>
    </location>
</feature>
<proteinExistence type="predicted"/>
<dbReference type="Proteomes" id="UP000054937">
    <property type="component" value="Unassembled WGS sequence"/>
</dbReference>
<dbReference type="SMART" id="SM00220">
    <property type="entry name" value="S_TKc"/>
    <property type="match status" value="1"/>
</dbReference>
<dbReference type="SUPFAM" id="SSF56112">
    <property type="entry name" value="Protein kinase-like (PK-like)"/>
    <property type="match status" value="1"/>
</dbReference>
<dbReference type="GO" id="GO:0004674">
    <property type="term" value="F:protein serine/threonine kinase activity"/>
    <property type="evidence" value="ECO:0007669"/>
    <property type="project" value="UniProtKB-KW"/>
</dbReference>
<dbReference type="PANTHER" id="PTHR24345:SF0">
    <property type="entry name" value="CELL CYCLE SERINE_THREONINE-PROTEIN KINASE CDC5_MSD2"/>
    <property type="match status" value="1"/>
</dbReference>
<keyword evidence="2" id="KW-0808">Transferase</keyword>
<gene>
    <name evidence="8" type="ORF">PPERSA_08762</name>
</gene>
<dbReference type="InParanoid" id="A0A0V0R7J3"/>
<dbReference type="OrthoDB" id="541276at2759"/>
<comment type="caution">
    <text evidence="8">The sequence shown here is derived from an EMBL/GenBank/DDBJ whole genome shotgun (WGS) entry which is preliminary data.</text>
</comment>
<dbReference type="Gene3D" id="1.10.510.10">
    <property type="entry name" value="Transferase(Phosphotransferase) domain 1"/>
    <property type="match status" value="1"/>
</dbReference>
<sequence>MDQSRNIEQQEIEEQPIPPQTLKLETKEYSDIETPKPISEGEALEKLIGIGVSSEVYLITSPKESLNNSCYSDSSPQKNAEKIETPKSKQKKSVSKKNQYIIKKFHKKWSLQDIEREGQLQQKAESDFVVKVIQIENRSILMEYASNGELLEYVKREKFSEKLARTYFLQLVQGMEKLHAQGIAHRDIKLDNLLLSENFQLKIADFGWATEYSQNQLLSERAGTEVNLAPEIIDYKAYVPEKIDVFACGIVLFQLVVGQSPINTKARKTDKIYKYFANNMTHKIWKQLKDKKNLKVSDEFKNLIELMINFNYKQRPTFKQILQHEWFKKGSIYTEQKELKQQMQSIYVHESQLIQAKKIPQNLKLININNSFNFTDSNSITNYDSPFSPEKSYSSHYNYNVLNLTNHNSSFNNNSNNNYNNNKKISSNNTNPFHSSNFSYNNSIFANYNMIQPQESQDYKALTSQFQNTHIQNELIQKDSSFSQQQSQEEEEIKEM</sequence>
<evidence type="ECO:0000256" key="1">
    <source>
        <dbReference type="ARBA" id="ARBA00022527"/>
    </source>
</evidence>
<evidence type="ECO:0000313" key="8">
    <source>
        <dbReference type="EMBL" id="KRX10460.1"/>
    </source>
</evidence>
<dbReference type="AlphaFoldDB" id="A0A0V0R7J3"/>
<dbReference type="EMBL" id="LDAU01000027">
    <property type="protein sequence ID" value="KRX10460.1"/>
    <property type="molecule type" value="Genomic_DNA"/>
</dbReference>
<keyword evidence="4 8" id="KW-0418">Kinase</keyword>
<evidence type="ECO:0000256" key="5">
    <source>
        <dbReference type="ARBA" id="ARBA00022840"/>
    </source>
</evidence>
<dbReference type="Pfam" id="PF00069">
    <property type="entry name" value="Pkinase"/>
    <property type="match status" value="1"/>
</dbReference>
<keyword evidence="1" id="KW-0723">Serine/threonine-protein kinase</keyword>
<reference evidence="8 9" key="1">
    <citation type="journal article" date="2015" name="Sci. Rep.">
        <title>Genome of the facultative scuticociliatosis pathogen Pseudocohnilembus persalinus provides insight into its virulence through horizontal gene transfer.</title>
        <authorList>
            <person name="Xiong J."/>
            <person name="Wang G."/>
            <person name="Cheng J."/>
            <person name="Tian M."/>
            <person name="Pan X."/>
            <person name="Warren A."/>
            <person name="Jiang C."/>
            <person name="Yuan D."/>
            <person name="Miao W."/>
        </authorList>
    </citation>
    <scope>NUCLEOTIDE SEQUENCE [LARGE SCALE GENOMIC DNA]</scope>
    <source>
        <strain evidence="8">36N120E</strain>
    </source>
</reference>
<protein>
    <submittedName>
        <fullName evidence="8">Protein kinase-like domain</fullName>
    </submittedName>
</protein>
<dbReference type="InterPro" id="IPR000719">
    <property type="entry name" value="Prot_kinase_dom"/>
</dbReference>
<dbReference type="GO" id="GO:0005634">
    <property type="term" value="C:nucleus"/>
    <property type="evidence" value="ECO:0007669"/>
    <property type="project" value="TreeGrafter"/>
</dbReference>
<keyword evidence="9" id="KW-1185">Reference proteome</keyword>
<evidence type="ECO:0000256" key="6">
    <source>
        <dbReference type="SAM" id="MobiDB-lite"/>
    </source>
</evidence>
<keyword evidence="5" id="KW-0067">ATP-binding</keyword>
<evidence type="ECO:0000313" key="9">
    <source>
        <dbReference type="Proteomes" id="UP000054937"/>
    </source>
</evidence>